<evidence type="ECO:0000256" key="4">
    <source>
        <dbReference type="ARBA" id="ARBA00022679"/>
    </source>
</evidence>
<dbReference type="GO" id="GO:0005886">
    <property type="term" value="C:plasma membrane"/>
    <property type="evidence" value="ECO:0007669"/>
    <property type="project" value="UniProtKB-SubCell"/>
</dbReference>
<dbReference type="SUPFAM" id="SSF53955">
    <property type="entry name" value="Lysozyme-like"/>
    <property type="match status" value="1"/>
</dbReference>
<reference evidence="13" key="2">
    <citation type="submission" date="2023-04" db="EMBL/GenBank/DDBJ databases">
        <title>'Rhodoalgimonas zhirmunskyi' gen. nov., isolated from a red alga.</title>
        <authorList>
            <person name="Nedashkovskaya O.I."/>
            <person name="Otstavnykh N.Y."/>
            <person name="Bystritskaya E.P."/>
            <person name="Balabanova L.A."/>
            <person name="Isaeva M.P."/>
        </authorList>
    </citation>
    <scope>NUCLEOTIDE SEQUENCE</scope>
    <source>
        <strain evidence="13">10Alg 79</strain>
    </source>
</reference>
<evidence type="ECO:0000256" key="7">
    <source>
        <dbReference type="ARBA" id="ARBA00022984"/>
    </source>
</evidence>
<sequence>MAKTSKKKPARKPRKEKAKLPFWRRWRRWVFRTFLVVIALVLGLIALNQVINPGQTFYMRSEAKRLGGVDHIWVPLEEVAPVMARSVVAAEDANFCLHWGFDVEAIRAALEEGGGRGASTISQQVVKNVYLWQGRNWLRKALEAVLTPVVETFWTKRRIIEVYLNVAEFDEGVFGIDAAAQHYFGVTPAKLTPVQAARLAAVLPNPKARSASKPTKTLRRRAQRILDGAETIRRDGRAACFED</sequence>
<dbReference type="EC" id="2.4.99.28" evidence="11"/>
<evidence type="ECO:0000256" key="8">
    <source>
        <dbReference type="ARBA" id="ARBA00022989"/>
    </source>
</evidence>
<proteinExistence type="inferred from homology"/>
<dbReference type="InterPro" id="IPR001264">
    <property type="entry name" value="Glyco_trans_51"/>
</dbReference>
<dbReference type="PANTHER" id="PTHR30400">
    <property type="entry name" value="MONOFUNCTIONAL BIOSYNTHETIC PEPTIDOGLYCAN TRANSGLYCOSYLASE"/>
    <property type="match status" value="1"/>
</dbReference>
<comment type="function">
    <text evidence="11">Peptidoglycan polymerase that catalyzes glycan chain elongation from lipid-linked precursors.</text>
</comment>
<keyword evidence="3 11" id="KW-0328">Glycosyltransferase</keyword>
<dbReference type="Proteomes" id="UP001227162">
    <property type="component" value="Unassembled WGS sequence"/>
</dbReference>
<dbReference type="GO" id="GO:0008955">
    <property type="term" value="F:peptidoglycan glycosyltransferase activity"/>
    <property type="evidence" value="ECO:0007669"/>
    <property type="project" value="UniProtKB-UniRule"/>
</dbReference>
<keyword evidence="9 11" id="KW-0472">Membrane</keyword>
<comment type="subcellular location">
    <subcellularLocation>
        <location evidence="11">Cell inner membrane</location>
        <topology evidence="11">Single-pass membrane protein</topology>
    </subcellularLocation>
</comment>
<comment type="pathway">
    <text evidence="11">Cell wall biogenesis; peptidoglycan biosynthesis.</text>
</comment>
<dbReference type="InterPro" id="IPR023346">
    <property type="entry name" value="Lysozyme-like_dom_sf"/>
</dbReference>
<evidence type="ECO:0000256" key="2">
    <source>
        <dbReference type="ARBA" id="ARBA00022519"/>
    </source>
</evidence>
<evidence type="ECO:0000259" key="12">
    <source>
        <dbReference type="Pfam" id="PF00912"/>
    </source>
</evidence>
<protein>
    <recommendedName>
        <fullName evidence="11">Biosynthetic peptidoglycan transglycosylase</fullName>
        <ecNumber evidence="11">2.4.99.28</ecNumber>
    </recommendedName>
    <alternativeName>
        <fullName evidence="11">Glycan polymerase</fullName>
    </alternativeName>
    <alternativeName>
        <fullName evidence="11">Peptidoglycan glycosyltransferase MtgA</fullName>
        <shortName evidence="11">PGT</shortName>
    </alternativeName>
</protein>
<dbReference type="GO" id="GO:0009274">
    <property type="term" value="C:peptidoglycan-based cell wall"/>
    <property type="evidence" value="ECO:0007669"/>
    <property type="project" value="InterPro"/>
</dbReference>
<evidence type="ECO:0000256" key="1">
    <source>
        <dbReference type="ARBA" id="ARBA00022475"/>
    </source>
</evidence>
<name>A0AAJ1U787_9RHOB</name>
<keyword evidence="8 11" id="KW-1133">Transmembrane helix</keyword>
<evidence type="ECO:0000313" key="14">
    <source>
        <dbReference type="Proteomes" id="UP001227162"/>
    </source>
</evidence>
<dbReference type="EMBL" id="JANFFA010000002">
    <property type="protein sequence ID" value="MDQ2094295.1"/>
    <property type="molecule type" value="Genomic_DNA"/>
</dbReference>
<evidence type="ECO:0000256" key="3">
    <source>
        <dbReference type="ARBA" id="ARBA00022676"/>
    </source>
</evidence>
<dbReference type="RefSeq" id="WP_317625898.1">
    <property type="nucleotide sequence ID" value="NZ_JANFFA010000002.1"/>
</dbReference>
<dbReference type="GO" id="GO:0009252">
    <property type="term" value="P:peptidoglycan biosynthetic process"/>
    <property type="evidence" value="ECO:0007669"/>
    <property type="project" value="UniProtKB-UniRule"/>
</dbReference>
<dbReference type="HAMAP" id="MF_00766">
    <property type="entry name" value="PGT_MtgA"/>
    <property type="match status" value="1"/>
</dbReference>
<keyword evidence="10 11" id="KW-0961">Cell wall biogenesis/degradation</keyword>
<keyword evidence="14" id="KW-1185">Reference proteome</keyword>
<keyword evidence="5 11" id="KW-0812">Transmembrane</keyword>
<accession>A0AAJ1U787</accession>
<comment type="catalytic activity">
    <reaction evidence="11">
        <text>[GlcNAc-(1-&gt;4)-Mur2Ac(oyl-L-Ala-gamma-D-Glu-L-Lys-D-Ala-D-Ala)](n)-di-trans,octa-cis-undecaprenyl diphosphate + beta-D-GlcNAc-(1-&gt;4)-Mur2Ac(oyl-L-Ala-gamma-D-Glu-L-Lys-D-Ala-D-Ala)-di-trans,octa-cis-undecaprenyl diphosphate = [GlcNAc-(1-&gt;4)-Mur2Ac(oyl-L-Ala-gamma-D-Glu-L-Lys-D-Ala-D-Ala)](n+1)-di-trans,octa-cis-undecaprenyl diphosphate + di-trans,octa-cis-undecaprenyl diphosphate + H(+)</text>
        <dbReference type="Rhea" id="RHEA:23708"/>
        <dbReference type="Rhea" id="RHEA-COMP:9602"/>
        <dbReference type="Rhea" id="RHEA-COMP:9603"/>
        <dbReference type="ChEBI" id="CHEBI:15378"/>
        <dbReference type="ChEBI" id="CHEBI:58405"/>
        <dbReference type="ChEBI" id="CHEBI:60033"/>
        <dbReference type="ChEBI" id="CHEBI:78435"/>
        <dbReference type="EC" id="2.4.99.28"/>
    </reaction>
</comment>
<reference evidence="13" key="1">
    <citation type="submission" date="2022-07" db="EMBL/GenBank/DDBJ databases">
        <authorList>
            <person name="Otstavnykh N."/>
            <person name="Isaeva M."/>
            <person name="Bystritskaya E."/>
        </authorList>
    </citation>
    <scope>NUCLEOTIDE SEQUENCE</scope>
    <source>
        <strain evidence="13">10Alg 79</strain>
    </source>
</reference>
<evidence type="ECO:0000256" key="6">
    <source>
        <dbReference type="ARBA" id="ARBA00022960"/>
    </source>
</evidence>
<keyword evidence="7 11" id="KW-0573">Peptidoglycan synthesis</keyword>
<gene>
    <name evidence="11 13" type="primary">mtgA</name>
    <name evidence="13" type="ORF">NOI20_09250</name>
</gene>
<organism evidence="13 14">
    <name type="scientific">Rhodalgimonas zhirmunskyi</name>
    <dbReference type="NCBI Taxonomy" id="2964767"/>
    <lineage>
        <taxon>Bacteria</taxon>
        <taxon>Pseudomonadati</taxon>
        <taxon>Pseudomonadota</taxon>
        <taxon>Alphaproteobacteria</taxon>
        <taxon>Rhodobacterales</taxon>
        <taxon>Roseobacteraceae</taxon>
        <taxon>Rhodalgimonas</taxon>
    </lineage>
</organism>
<keyword evidence="1 11" id="KW-1003">Cell membrane</keyword>
<comment type="similarity">
    <text evidence="11">Belongs to the glycosyltransferase 51 family.</text>
</comment>
<dbReference type="Pfam" id="PF00912">
    <property type="entry name" value="Transgly"/>
    <property type="match status" value="1"/>
</dbReference>
<evidence type="ECO:0000256" key="10">
    <source>
        <dbReference type="ARBA" id="ARBA00023316"/>
    </source>
</evidence>
<dbReference type="NCBIfam" id="TIGR02070">
    <property type="entry name" value="mono_pep_trsgly"/>
    <property type="match status" value="1"/>
</dbReference>
<evidence type="ECO:0000256" key="11">
    <source>
        <dbReference type="HAMAP-Rule" id="MF_00766"/>
    </source>
</evidence>
<keyword evidence="2 11" id="KW-0997">Cell inner membrane</keyword>
<dbReference type="InterPro" id="IPR011812">
    <property type="entry name" value="Pep_trsgly"/>
</dbReference>
<dbReference type="GO" id="GO:0071555">
    <property type="term" value="P:cell wall organization"/>
    <property type="evidence" value="ECO:0007669"/>
    <property type="project" value="UniProtKB-KW"/>
</dbReference>
<keyword evidence="4 11" id="KW-0808">Transferase</keyword>
<dbReference type="AlphaFoldDB" id="A0AAJ1U787"/>
<feature type="domain" description="Glycosyl transferase family 51" evidence="12">
    <location>
        <begin position="69"/>
        <end position="227"/>
    </location>
</feature>
<comment type="caution">
    <text evidence="13">The sequence shown here is derived from an EMBL/GenBank/DDBJ whole genome shotgun (WGS) entry which is preliminary data.</text>
</comment>
<evidence type="ECO:0000256" key="5">
    <source>
        <dbReference type="ARBA" id="ARBA00022692"/>
    </source>
</evidence>
<dbReference type="GO" id="GO:0016763">
    <property type="term" value="F:pentosyltransferase activity"/>
    <property type="evidence" value="ECO:0007669"/>
    <property type="project" value="InterPro"/>
</dbReference>
<evidence type="ECO:0000313" key="13">
    <source>
        <dbReference type="EMBL" id="MDQ2094295.1"/>
    </source>
</evidence>
<keyword evidence="6 11" id="KW-0133">Cell shape</keyword>
<evidence type="ECO:0000256" key="9">
    <source>
        <dbReference type="ARBA" id="ARBA00023136"/>
    </source>
</evidence>
<dbReference type="PANTHER" id="PTHR30400:SF0">
    <property type="entry name" value="BIOSYNTHETIC PEPTIDOGLYCAN TRANSGLYCOSYLASE"/>
    <property type="match status" value="1"/>
</dbReference>
<dbReference type="Gene3D" id="1.10.3810.10">
    <property type="entry name" value="Biosynthetic peptidoglycan transglycosylase-like"/>
    <property type="match status" value="1"/>
</dbReference>
<dbReference type="GO" id="GO:0008360">
    <property type="term" value="P:regulation of cell shape"/>
    <property type="evidence" value="ECO:0007669"/>
    <property type="project" value="UniProtKB-KW"/>
</dbReference>
<dbReference type="InterPro" id="IPR036950">
    <property type="entry name" value="PBP_transglycosylase"/>
</dbReference>